<evidence type="ECO:0000256" key="2">
    <source>
        <dbReference type="ARBA" id="ARBA00012438"/>
    </source>
</evidence>
<dbReference type="InterPro" id="IPR005467">
    <property type="entry name" value="His_kinase_dom"/>
</dbReference>
<dbReference type="GO" id="GO:0000155">
    <property type="term" value="F:phosphorelay sensor kinase activity"/>
    <property type="evidence" value="ECO:0007669"/>
    <property type="project" value="InterPro"/>
</dbReference>
<keyword evidence="5 8" id="KW-0418">Kinase</keyword>
<dbReference type="OrthoDB" id="9806704at2"/>
<dbReference type="CDD" id="cd00082">
    <property type="entry name" value="HisKA"/>
    <property type="match status" value="1"/>
</dbReference>
<dbReference type="EC" id="2.7.13.3" evidence="2"/>
<evidence type="ECO:0000256" key="1">
    <source>
        <dbReference type="ARBA" id="ARBA00000085"/>
    </source>
</evidence>
<dbReference type="SUPFAM" id="SSF47384">
    <property type="entry name" value="Homodimeric domain of signal transducing histidine kinase"/>
    <property type="match status" value="1"/>
</dbReference>
<dbReference type="GO" id="GO:0009927">
    <property type="term" value="F:histidine phosphotransfer kinase activity"/>
    <property type="evidence" value="ECO:0007669"/>
    <property type="project" value="TreeGrafter"/>
</dbReference>
<evidence type="ECO:0000256" key="3">
    <source>
        <dbReference type="ARBA" id="ARBA00022553"/>
    </source>
</evidence>
<dbReference type="InterPro" id="IPR004358">
    <property type="entry name" value="Sig_transdc_His_kin-like_C"/>
</dbReference>
<dbReference type="PANTHER" id="PTHR43047:SF72">
    <property type="entry name" value="OSMOSENSING HISTIDINE PROTEIN KINASE SLN1"/>
    <property type="match status" value="1"/>
</dbReference>
<dbReference type="GO" id="GO:0005886">
    <property type="term" value="C:plasma membrane"/>
    <property type="evidence" value="ECO:0007669"/>
    <property type="project" value="TreeGrafter"/>
</dbReference>
<gene>
    <name evidence="8" type="primary">walK</name>
    <name evidence="8" type="ORF">DTO96_101790</name>
</gene>
<keyword evidence="3" id="KW-0597">Phosphoprotein</keyword>
<accession>A0A345DCG1</accession>
<dbReference type="SUPFAM" id="SSF55874">
    <property type="entry name" value="ATPase domain of HSP90 chaperone/DNA topoisomerase II/histidine kinase"/>
    <property type="match status" value="1"/>
</dbReference>
<feature type="domain" description="Histidine kinase" evidence="7">
    <location>
        <begin position="552"/>
        <end position="798"/>
    </location>
</feature>
<dbReference type="PANTHER" id="PTHR43047">
    <property type="entry name" value="TWO-COMPONENT HISTIDINE PROTEIN KINASE"/>
    <property type="match status" value="1"/>
</dbReference>
<name>A0A345DCG1_9BURK</name>
<keyword evidence="6" id="KW-0812">Transmembrane</keyword>
<proteinExistence type="predicted"/>
<reference evidence="9" key="1">
    <citation type="submission" date="2018-07" db="EMBL/GenBank/DDBJ databases">
        <authorList>
            <person name="Kim H."/>
        </authorList>
    </citation>
    <scope>NUCLEOTIDE SEQUENCE [LARGE SCALE GENOMIC DNA]</scope>
    <source>
        <strain evidence="9">F02</strain>
    </source>
</reference>
<dbReference type="InterPro" id="IPR007890">
    <property type="entry name" value="CHASE2"/>
</dbReference>
<sequence length="805" mass="90934">MMRTDGAVKPANTSHSKRFLQHFLMEWGVVLLSLTVVLITLSKTDIVGMTNNYTYDRLLTFSEREADPRIVIVGIDDSSLRMLGIWPWSRQTHADFLHQLKQYEPKAVLFDVLTLEPSVNPLDDVQLGEAMGQFDRIAAPVLLISYAGEPTDVTMPVDSVARHALLGHIVQNPDPDGVVRQTAFNIKDKNGTSWPVLTRLLTGNDDVNDELDEPDALFRIPFNVPKGRYTTLPYWSILNHQVPANFLQGKYVLVGATAQGLGDQRVTPVSGEKGTVAGIEIHANILDTLLNHLQIHDLNQPWLQQLNVVSPFVVLMLLFLWVGERFYLLTFILCVTLYMSFVAYMLWVQRMWLPPVSGIIGLSLTYLVWSWRRSIVVLAYVDSGLKNAQNHLGTLPHFFSTPERSHFLPRSLEQGMSQINQLYQFTGDSLMHLPTSLVVASSDGKILMSNQMALDLFRINETYLDDLLERIDSNLDLSEFVGSPHCWELLQGLELNGAQHGQFFQLHLTNVVFGNHDRGQTFDSGETIWLINFMNLSAERQAQQQRAELLEFLSHDLRTPQVSILSLLELQQHQATRLSEQEFFERISNKVHHTLGWANDLVHLSKARSSQYRFNEINFANVVDEVIEQIWPQAQAKGIHLLINEYGRALAEQSWVQADGALLTRALINLLSNAVRYSVSDTTVEFVVEHHHREELNDIHRKIPIPVTSPTRIENWLTCHIIDQGQGMTDVQLGRLQTGETHQLDGQSNAGNIPDAAQSLGIGFVMARTVVERHGGWLDVSSELGKGTQITVWLPLCEETVESMH</sequence>
<dbReference type="EMBL" id="CP031124">
    <property type="protein sequence ID" value="AXF86049.1"/>
    <property type="molecule type" value="Genomic_DNA"/>
</dbReference>
<dbReference type="InterPro" id="IPR017181">
    <property type="entry name" value="Sig_transdc_His_kin_CHASE2"/>
</dbReference>
<dbReference type="KEGG" id="hyf:DTO96_101790"/>
<evidence type="ECO:0000313" key="9">
    <source>
        <dbReference type="Proteomes" id="UP000252182"/>
    </source>
</evidence>
<feature type="transmembrane region" description="Helical" evidence="6">
    <location>
        <begin position="326"/>
        <end position="346"/>
    </location>
</feature>
<dbReference type="PIRSF" id="PIRSF037347">
    <property type="entry name" value="STHK_CHASE2_PAS_prd"/>
    <property type="match status" value="1"/>
</dbReference>
<evidence type="ECO:0000313" key="8">
    <source>
        <dbReference type="EMBL" id="AXF86049.1"/>
    </source>
</evidence>
<keyword evidence="6" id="KW-0472">Membrane</keyword>
<dbReference type="RefSeq" id="WP_114563170.1">
    <property type="nucleotide sequence ID" value="NZ_CP031124.1"/>
</dbReference>
<dbReference type="InterPro" id="IPR003661">
    <property type="entry name" value="HisK_dim/P_dom"/>
</dbReference>
<protein>
    <recommendedName>
        <fullName evidence="2">histidine kinase</fullName>
        <ecNumber evidence="2">2.7.13.3</ecNumber>
    </recommendedName>
</protein>
<dbReference type="Gene3D" id="3.30.565.10">
    <property type="entry name" value="Histidine kinase-like ATPase, C-terminal domain"/>
    <property type="match status" value="1"/>
</dbReference>
<organism evidence="8 9">
    <name type="scientific">Ephemeroptericola cinctiostellae</name>
    <dbReference type="NCBI Taxonomy" id="2268024"/>
    <lineage>
        <taxon>Bacteria</taxon>
        <taxon>Pseudomonadati</taxon>
        <taxon>Pseudomonadota</taxon>
        <taxon>Betaproteobacteria</taxon>
        <taxon>Burkholderiales</taxon>
        <taxon>Burkholderiaceae</taxon>
        <taxon>Ephemeroptericola</taxon>
    </lineage>
</organism>
<dbReference type="PROSITE" id="PS50109">
    <property type="entry name" value="HIS_KIN"/>
    <property type="match status" value="1"/>
</dbReference>
<evidence type="ECO:0000256" key="4">
    <source>
        <dbReference type="ARBA" id="ARBA00022679"/>
    </source>
</evidence>
<dbReference type="InterPro" id="IPR003594">
    <property type="entry name" value="HATPase_dom"/>
</dbReference>
<keyword evidence="4 8" id="KW-0808">Transferase</keyword>
<dbReference type="InterPro" id="IPR036097">
    <property type="entry name" value="HisK_dim/P_sf"/>
</dbReference>
<dbReference type="Pfam" id="PF02518">
    <property type="entry name" value="HATPase_c"/>
    <property type="match status" value="1"/>
</dbReference>
<dbReference type="SMART" id="SM01080">
    <property type="entry name" value="CHASE2"/>
    <property type="match status" value="1"/>
</dbReference>
<evidence type="ECO:0000256" key="6">
    <source>
        <dbReference type="SAM" id="Phobius"/>
    </source>
</evidence>
<keyword evidence="6" id="KW-1133">Transmembrane helix</keyword>
<dbReference type="Pfam" id="PF05226">
    <property type="entry name" value="CHASE2"/>
    <property type="match status" value="1"/>
</dbReference>
<evidence type="ECO:0000259" key="7">
    <source>
        <dbReference type="PROSITE" id="PS50109"/>
    </source>
</evidence>
<dbReference type="SMART" id="SM00387">
    <property type="entry name" value="HATPase_c"/>
    <property type="match status" value="1"/>
</dbReference>
<evidence type="ECO:0000256" key="5">
    <source>
        <dbReference type="ARBA" id="ARBA00022777"/>
    </source>
</evidence>
<dbReference type="AlphaFoldDB" id="A0A345DCG1"/>
<dbReference type="Gene3D" id="1.10.287.130">
    <property type="match status" value="1"/>
</dbReference>
<keyword evidence="9" id="KW-1185">Reference proteome</keyword>
<dbReference type="PRINTS" id="PR00344">
    <property type="entry name" value="BCTRLSENSOR"/>
</dbReference>
<dbReference type="InterPro" id="IPR036890">
    <property type="entry name" value="HATPase_C_sf"/>
</dbReference>
<dbReference type="Proteomes" id="UP000252182">
    <property type="component" value="Chromosome"/>
</dbReference>
<comment type="catalytic activity">
    <reaction evidence="1">
        <text>ATP + protein L-histidine = ADP + protein N-phospho-L-histidine.</text>
        <dbReference type="EC" id="2.7.13.3"/>
    </reaction>
</comment>
<feature type="transmembrane region" description="Helical" evidence="6">
    <location>
        <begin position="302"/>
        <end position="321"/>
    </location>
</feature>